<reference evidence="2 3" key="3">
    <citation type="journal article" date="2013" name="Rice">
        <title>Improvement of the Oryza sativa Nipponbare reference genome using next generation sequence and optical map data.</title>
        <authorList>
            <person name="Kawahara Y."/>
            <person name="de la Bastide M."/>
            <person name="Hamilton J.P."/>
            <person name="Kanamori H."/>
            <person name="McCombie W.R."/>
            <person name="Ouyang S."/>
            <person name="Schwartz D.C."/>
            <person name="Tanaka T."/>
            <person name="Wu J."/>
            <person name="Zhou S."/>
            <person name="Childs K.L."/>
            <person name="Davidson R.M."/>
            <person name="Lin H."/>
            <person name="Quesada-Ocampo L."/>
            <person name="Vaillancourt B."/>
            <person name="Sakai H."/>
            <person name="Lee S.S."/>
            <person name="Kim J."/>
            <person name="Numa H."/>
            <person name="Itoh T."/>
            <person name="Buell C.R."/>
            <person name="Matsumoto T."/>
        </authorList>
    </citation>
    <scope>NUCLEOTIDE SEQUENCE [LARGE SCALE GENOMIC DNA]</scope>
    <source>
        <strain evidence="3">cv. Nipponbare</strain>
    </source>
</reference>
<name>A0A0N7KCI3_ORYSJ</name>
<feature type="region of interest" description="Disordered" evidence="1">
    <location>
        <begin position="108"/>
        <end position="134"/>
    </location>
</feature>
<evidence type="ECO:0000313" key="3">
    <source>
        <dbReference type="Proteomes" id="UP000059680"/>
    </source>
</evidence>
<protein>
    <submittedName>
        <fullName evidence="2">Os01g0200150 protein</fullName>
    </submittedName>
</protein>
<sequence>MSGISSSSSAFLPALKYEGIDFIPSVFPISNVSIDGMSSSSSCFDACTPCVASQPSPSSSSPRTTSAPAASYSSSSETAPIQNQHTVPGDEKLLVRWEIRLPLARIARLPGPGGALGDEVVAGEDELGDGEDAL</sequence>
<feature type="region of interest" description="Disordered" evidence="1">
    <location>
        <begin position="49"/>
        <end position="87"/>
    </location>
</feature>
<gene>
    <name evidence="2" type="ordered locus">Os01g0200150</name>
    <name evidence="2" type="ORF">OSNPB_010200150</name>
</gene>
<evidence type="ECO:0000313" key="2">
    <source>
        <dbReference type="EMBL" id="BAS70897.1"/>
    </source>
</evidence>
<proteinExistence type="predicted"/>
<feature type="compositionally biased region" description="Acidic residues" evidence="1">
    <location>
        <begin position="121"/>
        <end position="134"/>
    </location>
</feature>
<dbReference type="EMBL" id="AP014957">
    <property type="protein sequence ID" value="BAS70897.1"/>
    <property type="molecule type" value="Genomic_DNA"/>
</dbReference>
<dbReference type="AlphaFoldDB" id="A0A0N7KCI3"/>
<keyword evidence="3" id="KW-1185">Reference proteome</keyword>
<dbReference type="Gramene" id="Os01t0200150-00">
    <property type="protein sequence ID" value="Os01t0200150-00"/>
    <property type="gene ID" value="Os01g0200150"/>
</dbReference>
<organism evidence="2 3">
    <name type="scientific">Oryza sativa subsp. japonica</name>
    <name type="common">Rice</name>
    <dbReference type="NCBI Taxonomy" id="39947"/>
    <lineage>
        <taxon>Eukaryota</taxon>
        <taxon>Viridiplantae</taxon>
        <taxon>Streptophyta</taxon>
        <taxon>Embryophyta</taxon>
        <taxon>Tracheophyta</taxon>
        <taxon>Spermatophyta</taxon>
        <taxon>Magnoliopsida</taxon>
        <taxon>Liliopsida</taxon>
        <taxon>Poales</taxon>
        <taxon>Poaceae</taxon>
        <taxon>BOP clade</taxon>
        <taxon>Oryzoideae</taxon>
        <taxon>Oryzeae</taxon>
        <taxon>Oryzinae</taxon>
        <taxon>Oryza</taxon>
        <taxon>Oryza sativa</taxon>
    </lineage>
</organism>
<accession>A0A0N7KCI3</accession>
<dbReference type="InParanoid" id="A0A0N7KCI3"/>
<dbReference type="Proteomes" id="UP000059680">
    <property type="component" value="Chromosome 1"/>
</dbReference>
<reference evidence="2 3" key="2">
    <citation type="journal article" date="2013" name="Plant Cell Physiol.">
        <title>Rice Annotation Project Database (RAP-DB): an integrative and interactive database for rice genomics.</title>
        <authorList>
            <person name="Sakai H."/>
            <person name="Lee S.S."/>
            <person name="Tanaka T."/>
            <person name="Numa H."/>
            <person name="Kim J."/>
            <person name="Kawahara Y."/>
            <person name="Wakimoto H."/>
            <person name="Yang C.C."/>
            <person name="Iwamoto M."/>
            <person name="Abe T."/>
            <person name="Yamada Y."/>
            <person name="Muto A."/>
            <person name="Inokuchi H."/>
            <person name="Ikemura T."/>
            <person name="Matsumoto T."/>
            <person name="Sasaki T."/>
            <person name="Itoh T."/>
        </authorList>
    </citation>
    <scope>NUCLEOTIDE SEQUENCE [LARGE SCALE GENOMIC DNA]</scope>
    <source>
        <strain evidence="3">cv. Nipponbare</strain>
    </source>
</reference>
<reference evidence="3" key="1">
    <citation type="journal article" date="2005" name="Nature">
        <title>The map-based sequence of the rice genome.</title>
        <authorList>
            <consortium name="International rice genome sequencing project (IRGSP)"/>
            <person name="Matsumoto T."/>
            <person name="Wu J."/>
            <person name="Kanamori H."/>
            <person name="Katayose Y."/>
            <person name="Fujisawa M."/>
            <person name="Namiki N."/>
            <person name="Mizuno H."/>
            <person name="Yamamoto K."/>
            <person name="Antonio B.A."/>
            <person name="Baba T."/>
            <person name="Sakata K."/>
            <person name="Nagamura Y."/>
            <person name="Aoki H."/>
            <person name="Arikawa K."/>
            <person name="Arita K."/>
            <person name="Bito T."/>
            <person name="Chiden Y."/>
            <person name="Fujitsuka N."/>
            <person name="Fukunaka R."/>
            <person name="Hamada M."/>
            <person name="Harada C."/>
            <person name="Hayashi A."/>
            <person name="Hijishita S."/>
            <person name="Honda M."/>
            <person name="Hosokawa S."/>
            <person name="Ichikawa Y."/>
            <person name="Idonuma A."/>
            <person name="Iijima M."/>
            <person name="Ikeda M."/>
            <person name="Ikeno M."/>
            <person name="Ito K."/>
            <person name="Ito S."/>
            <person name="Ito T."/>
            <person name="Ito Y."/>
            <person name="Ito Y."/>
            <person name="Iwabuchi A."/>
            <person name="Kamiya K."/>
            <person name="Karasawa W."/>
            <person name="Kurita K."/>
            <person name="Katagiri S."/>
            <person name="Kikuta A."/>
            <person name="Kobayashi H."/>
            <person name="Kobayashi N."/>
            <person name="Machita K."/>
            <person name="Maehara T."/>
            <person name="Masukawa M."/>
            <person name="Mizubayashi T."/>
            <person name="Mukai Y."/>
            <person name="Nagasaki H."/>
            <person name="Nagata Y."/>
            <person name="Naito S."/>
            <person name="Nakashima M."/>
            <person name="Nakama Y."/>
            <person name="Nakamichi Y."/>
            <person name="Nakamura M."/>
            <person name="Meguro A."/>
            <person name="Negishi M."/>
            <person name="Ohta I."/>
            <person name="Ohta T."/>
            <person name="Okamoto M."/>
            <person name="Ono N."/>
            <person name="Saji S."/>
            <person name="Sakaguchi M."/>
            <person name="Sakai K."/>
            <person name="Shibata M."/>
            <person name="Shimokawa T."/>
            <person name="Song J."/>
            <person name="Takazaki Y."/>
            <person name="Terasawa K."/>
            <person name="Tsugane M."/>
            <person name="Tsuji K."/>
            <person name="Ueda S."/>
            <person name="Waki K."/>
            <person name="Yamagata H."/>
            <person name="Yamamoto M."/>
            <person name="Yamamoto S."/>
            <person name="Yamane H."/>
            <person name="Yoshiki S."/>
            <person name="Yoshihara R."/>
            <person name="Yukawa K."/>
            <person name="Zhong H."/>
            <person name="Yano M."/>
            <person name="Yuan Q."/>
            <person name="Ouyang S."/>
            <person name="Liu J."/>
            <person name="Jones K.M."/>
            <person name="Gansberger K."/>
            <person name="Moffat K."/>
            <person name="Hill J."/>
            <person name="Bera J."/>
            <person name="Fadrosh D."/>
            <person name="Jin S."/>
            <person name="Johri S."/>
            <person name="Kim M."/>
            <person name="Overton L."/>
            <person name="Reardon M."/>
            <person name="Tsitrin T."/>
            <person name="Vuong H."/>
            <person name="Weaver B."/>
            <person name="Ciecko A."/>
            <person name="Tallon L."/>
            <person name="Jackson J."/>
            <person name="Pai G."/>
            <person name="Aken S.V."/>
            <person name="Utterback T."/>
            <person name="Reidmuller S."/>
            <person name="Feldblyum T."/>
            <person name="Hsiao J."/>
            <person name="Zismann V."/>
            <person name="Iobst S."/>
            <person name="de Vazeille A.R."/>
            <person name="Buell C.R."/>
            <person name="Ying K."/>
            <person name="Li Y."/>
            <person name="Lu T."/>
            <person name="Huang Y."/>
            <person name="Zhao Q."/>
            <person name="Feng Q."/>
            <person name="Zhang L."/>
            <person name="Zhu J."/>
            <person name="Weng Q."/>
            <person name="Mu J."/>
            <person name="Lu Y."/>
            <person name="Fan D."/>
            <person name="Liu Y."/>
            <person name="Guan J."/>
            <person name="Zhang Y."/>
            <person name="Yu S."/>
            <person name="Liu X."/>
            <person name="Zhang Y."/>
            <person name="Hong G."/>
            <person name="Han B."/>
            <person name="Choisne N."/>
            <person name="Demange N."/>
            <person name="Orjeda G."/>
            <person name="Samain S."/>
            <person name="Cattolico L."/>
            <person name="Pelletier E."/>
            <person name="Couloux A."/>
            <person name="Segurens B."/>
            <person name="Wincker P."/>
            <person name="D'Hont A."/>
            <person name="Scarpelli C."/>
            <person name="Weissenbach J."/>
            <person name="Salanoubat M."/>
            <person name="Quetier F."/>
            <person name="Yu Y."/>
            <person name="Kim H.R."/>
            <person name="Rambo T."/>
            <person name="Currie J."/>
            <person name="Collura K."/>
            <person name="Luo M."/>
            <person name="Yang T."/>
            <person name="Ammiraju J.S.S."/>
            <person name="Engler F."/>
            <person name="Soderlund C."/>
            <person name="Wing R.A."/>
            <person name="Palmer L.E."/>
            <person name="de la Bastide M."/>
            <person name="Spiegel L."/>
            <person name="Nascimento L."/>
            <person name="Zutavern T."/>
            <person name="O'Shaughnessy A."/>
            <person name="Dike S."/>
            <person name="Dedhia N."/>
            <person name="Preston R."/>
            <person name="Balija V."/>
            <person name="McCombie W.R."/>
            <person name="Chow T."/>
            <person name="Chen H."/>
            <person name="Chung M."/>
            <person name="Chen C."/>
            <person name="Shaw J."/>
            <person name="Wu H."/>
            <person name="Hsiao K."/>
            <person name="Chao Y."/>
            <person name="Chu M."/>
            <person name="Cheng C."/>
            <person name="Hour A."/>
            <person name="Lee P."/>
            <person name="Lin S."/>
            <person name="Lin Y."/>
            <person name="Liou J."/>
            <person name="Liu S."/>
            <person name="Hsing Y."/>
            <person name="Raghuvanshi S."/>
            <person name="Mohanty A."/>
            <person name="Bharti A.K."/>
            <person name="Gaur A."/>
            <person name="Gupta V."/>
            <person name="Kumar D."/>
            <person name="Ravi V."/>
            <person name="Vij S."/>
            <person name="Kapur A."/>
            <person name="Khurana P."/>
            <person name="Khurana P."/>
            <person name="Khurana J.P."/>
            <person name="Tyagi A.K."/>
            <person name="Gaikwad K."/>
            <person name="Singh A."/>
            <person name="Dalal V."/>
            <person name="Srivastava S."/>
            <person name="Dixit A."/>
            <person name="Pal A.K."/>
            <person name="Ghazi I.A."/>
            <person name="Yadav M."/>
            <person name="Pandit A."/>
            <person name="Bhargava A."/>
            <person name="Sureshbabu K."/>
            <person name="Batra K."/>
            <person name="Sharma T.R."/>
            <person name="Mohapatra T."/>
            <person name="Singh N.K."/>
            <person name="Messing J."/>
            <person name="Nelson A.B."/>
            <person name="Fuks G."/>
            <person name="Kavchok S."/>
            <person name="Keizer G."/>
            <person name="Linton E."/>
            <person name="Llaca V."/>
            <person name="Song R."/>
            <person name="Tanyolac B."/>
            <person name="Young S."/>
            <person name="Ho-Il K."/>
            <person name="Hahn J.H."/>
            <person name="Sangsakoo G."/>
            <person name="Vanavichit A."/>
            <person name="de Mattos Luiz.A.T."/>
            <person name="Zimmer P.D."/>
            <person name="Malone G."/>
            <person name="Dellagostin O."/>
            <person name="de Oliveira A.C."/>
            <person name="Bevan M."/>
            <person name="Bancroft I."/>
            <person name="Minx P."/>
            <person name="Cordum H."/>
            <person name="Wilson R."/>
            <person name="Cheng Z."/>
            <person name="Jin W."/>
            <person name="Jiang J."/>
            <person name="Leong S.A."/>
            <person name="Iwama H."/>
            <person name="Gojobori T."/>
            <person name="Itoh T."/>
            <person name="Niimura Y."/>
            <person name="Fujii Y."/>
            <person name="Habara T."/>
            <person name="Sakai H."/>
            <person name="Sato Y."/>
            <person name="Wilson G."/>
            <person name="Kumar K."/>
            <person name="McCouch S."/>
            <person name="Juretic N."/>
            <person name="Hoen D."/>
            <person name="Wright S."/>
            <person name="Bruskiewich R."/>
            <person name="Bureau T."/>
            <person name="Miyao A."/>
            <person name="Hirochika H."/>
            <person name="Nishikawa T."/>
            <person name="Kadowaki K."/>
            <person name="Sugiura M."/>
            <person name="Burr B."/>
            <person name="Sasaki T."/>
        </authorList>
    </citation>
    <scope>NUCLEOTIDE SEQUENCE [LARGE SCALE GENOMIC DNA]</scope>
    <source>
        <strain evidence="3">cv. Nipponbare</strain>
    </source>
</reference>
<feature type="non-terminal residue" evidence="2">
    <location>
        <position position="134"/>
    </location>
</feature>
<dbReference type="PaxDb" id="39947-A0A0N7KCI3"/>
<feature type="compositionally biased region" description="Low complexity" evidence="1">
    <location>
        <begin position="52"/>
        <end position="80"/>
    </location>
</feature>
<evidence type="ECO:0000256" key="1">
    <source>
        <dbReference type="SAM" id="MobiDB-lite"/>
    </source>
</evidence>